<dbReference type="AlphaFoldDB" id="X0UEP1"/>
<comment type="caution">
    <text evidence="1">The sequence shown here is derived from an EMBL/GenBank/DDBJ whole genome shotgun (WGS) entry which is preliminary data.</text>
</comment>
<gene>
    <name evidence="1" type="ORF">S01H1_40192</name>
</gene>
<organism evidence="1">
    <name type="scientific">marine sediment metagenome</name>
    <dbReference type="NCBI Taxonomy" id="412755"/>
    <lineage>
        <taxon>unclassified sequences</taxon>
        <taxon>metagenomes</taxon>
        <taxon>ecological metagenomes</taxon>
    </lineage>
</organism>
<sequence>MSLEFKRSLLESTKALYTSNLKTVKEAWPDFIPETELKRSLNTHKTLEYRIRWYHEQNIALAMVYMHGPPTTDE</sequence>
<evidence type="ECO:0000313" key="1">
    <source>
        <dbReference type="EMBL" id="GAG04050.1"/>
    </source>
</evidence>
<dbReference type="EMBL" id="BARS01025428">
    <property type="protein sequence ID" value="GAG04050.1"/>
    <property type="molecule type" value="Genomic_DNA"/>
</dbReference>
<reference evidence="1" key="1">
    <citation type="journal article" date="2014" name="Front. Microbiol.">
        <title>High frequency of phylogenetically diverse reductive dehalogenase-homologous genes in deep subseafloor sedimentary metagenomes.</title>
        <authorList>
            <person name="Kawai M."/>
            <person name="Futagami T."/>
            <person name="Toyoda A."/>
            <person name="Takaki Y."/>
            <person name="Nishi S."/>
            <person name="Hori S."/>
            <person name="Arai W."/>
            <person name="Tsubouchi T."/>
            <person name="Morono Y."/>
            <person name="Uchiyama I."/>
            <person name="Ito T."/>
            <person name="Fujiyama A."/>
            <person name="Inagaki F."/>
            <person name="Takami H."/>
        </authorList>
    </citation>
    <scope>NUCLEOTIDE SEQUENCE</scope>
    <source>
        <strain evidence="1">Expedition CK06-06</strain>
    </source>
</reference>
<name>X0UEP1_9ZZZZ</name>
<proteinExistence type="predicted"/>
<protein>
    <submittedName>
        <fullName evidence="1">Uncharacterized protein</fullName>
    </submittedName>
</protein>
<accession>X0UEP1</accession>